<sequence>MIGGTLAFSPASSSFLLDTTDSNANNSIPSSSSLRKSLNFNPGISCSASSSRTHGHGIPKLEPFSRTKLERAIKEPPLIEKSQRQLAGKLRYYYRNFSYFIEFVSDFIAELLCVLCFLKKIA</sequence>
<protein>
    <submittedName>
        <fullName evidence="1">Uncharacterized protein</fullName>
    </submittedName>
</protein>
<reference evidence="1" key="2">
    <citation type="submission" date="2020-07" db="EMBL/GenBank/DDBJ databases">
        <authorList>
            <person name="Vera ALvarez R."/>
            <person name="Arias-Moreno D.M."/>
            <person name="Jimenez-Jacinto V."/>
            <person name="Jimenez-Bremont J.F."/>
            <person name="Swaminathan K."/>
            <person name="Moose S.P."/>
            <person name="Guerrero-Gonzalez M.L."/>
            <person name="Marino-Ramirez L."/>
            <person name="Landsman D."/>
            <person name="Rodriguez-Kessler M."/>
            <person name="Delgado-Sanchez P."/>
        </authorList>
    </citation>
    <scope>NUCLEOTIDE SEQUENCE</scope>
    <source>
        <tissue evidence="1">Cladode</tissue>
    </source>
</reference>
<dbReference type="AlphaFoldDB" id="A0A7C9ERU4"/>
<evidence type="ECO:0000313" key="1">
    <source>
        <dbReference type="EMBL" id="MBA4668808.1"/>
    </source>
</evidence>
<accession>A0A7C9ERU4</accession>
<dbReference type="EMBL" id="GISG01241440">
    <property type="protein sequence ID" value="MBA4668805.1"/>
    <property type="molecule type" value="Transcribed_RNA"/>
</dbReference>
<reference evidence="1" key="1">
    <citation type="journal article" date="2013" name="J. Plant Res.">
        <title>Effect of fungi and light on seed germination of three Opuntia species from semiarid lands of central Mexico.</title>
        <authorList>
            <person name="Delgado-Sanchez P."/>
            <person name="Jimenez-Bremont J.F."/>
            <person name="Guerrero-Gonzalez Mde L."/>
            <person name="Flores J."/>
        </authorList>
    </citation>
    <scope>NUCLEOTIDE SEQUENCE</scope>
    <source>
        <tissue evidence="1">Cladode</tissue>
    </source>
</reference>
<organism evidence="1">
    <name type="scientific">Opuntia streptacantha</name>
    <name type="common">Prickly pear cactus</name>
    <name type="synonym">Opuntia cardona</name>
    <dbReference type="NCBI Taxonomy" id="393608"/>
    <lineage>
        <taxon>Eukaryota</taxon>
        <taxon>Viridiplantae</taxon>
        <taxon>Streptophyta</taxon>
        <taxon>Embryophyta</taxon>
        <taxon>Tracheophyta</taxon>
        <taxon>Spermatophyta</taxon>
        <taxon>Magnoliopsida</taxon>
        <taxon>eudicotyledons</taxon>
        <taxon>Gunneridae</taxon>
        <taxon>Pentapetalae</taxon>
        <taxon>Caryophyllales</taxon>
        <taxon>Cactineae</taxon>
        <taxon>Cactaceae</taxon>
        <taxon>Opuntioideae</taxon>
        <taxon>Opuntia</taxon>
    </lineage>
</organism>
<dbReference type="EMBL" id="GISG01241442">
    <property type="protein sequence ID" value="MBA4668807.1"/>
    <property type="molecule type" value="Transcribed_RNA"/>
</dbReference>
<dbReference type="EMBL" id="GISG01241441">
    <property type="protein sequence ID" value="MBA4668806.1"/>
    <property type="molecule type" value="Transcribed_RNA"/>
</dbReference>
<dbReference type="EMBL" id="GISG01241443">
    <property type="protein sequence ID" value="MBA4668808.1"/>
    <property type="molecule type" value="Transcribed_RNA"/>
</dbReference>
<proteinExistence type="predicted"/>
<name>A0A7C9ERU4_OPUST</name>
<dbReference type="EMBL" id="GISG01241439">
    <property type="protein sequence ID" value="MBA4668804.1"/>
    <property type="molecule type" value="Transcribed_RNA"/>
</dbReference>
<dbReference type="EMBL" id="GISG01241438">
    <property type="protein sequence ID" value="MBA4668803.1"/>
    <property type="molecule type" value="Transcribed_RNA"/>
</dbReference>